<sequence>MTTPRRKACVECRQQKIRCDVEQLKVPHDPCGRCRKMGLECRILPTSTRNLRQTKAEMRRELEELRWNMRHNQVQGSESTYPHSTASPNLDMRNYSPLEPDSGTYSNPSARTEASNSLSPGYESRPPTRKGSENTLPRTLDGYMVDAKTIDACFLLYFARYHALFPLVDATLGPNEFYDLSPFLFWVIIVTGSRRYTEDHTILDRTSQLITPLAFSSMALRSSQIPVIQGLLILSTWRLPTSSMYKDMTHLLCGSAVHLATQIGLHVSGIGQDFARKPLMKNEDEKINRARLWLCCVIVSIRTSCSEGIPPFADSFFDCDERNREDMVPYLPLDLQFLHKVYIILLRAMVAMGRTDLQSINVDVRVLRSHISIFDSQLHSLAPSSLSETDSLQLNCARIHVLAFHFFAHPTNPGPDAEALSRLYALCVSVIHTTYAISEQSSLPSVSQAFIERTITLAGFAILRLVRSPLAQHLDLSTGEQAFGQAIQFLKNVSLQQGDLAHRTAQIMSDLWNSNKVFRRKDGRLESLGLRLRTRLSMSLSYDMFWYWREEFGNMSNPYNGEEVALPPSDVTRPNTPPYAQNQNLAGNQEPQRPAPRPHAPLKLDPSLMNHMPPAPSVMSFDTWEGSDYNVPPMLDQFPDYDWAAGFDFSSSEFPNIPVGPVAPANPMMHENVGYMGHTFG</sequence>
<dbReference type="Proteomes" id="UP000799771">
    <property type="component" value="Unassembled WGS sequence"/>
</dbReference>
<keyword evidence="5" id="KW-0804">Transcription</keyword>
<dbReference type="GO" id="GO:0008270">
    <property type="term" value="F:zinc ion binding"/>
    <property type="evidence" value="ECO:0007669"/>
    <property type="project" value="InterPro"/>
</dbReference>
<dbReference type="Gene3D" id="4.10.240.10">
    <property type="entry name" value="Zn(2)-C6 fungal-type DNA-binding domain"/>
    <property type="match status" value="1"/>
</dbReference>
<feature type="region of interest" description="Disordered" evidence="7">
    <location>
        <begin position="71"/>
        <end position="138"/>
    </location>
</feature>
<evidence type="ECO:0000256" key="4">
    <source>
        <dbReference type="ARBA" id="ARBA00023125"/>
    </source>
</evidence>
<dbReference type="GeneID" id="54404569"/>
<dbReference type="InterPro" id="IPR036864">
    <property type="entry name" value="Zn2-C6_fun-type_DNA-bd_sf"/>
</dbReference>
<keyword evidence="2" id="KW-0479">Metal-binding</keyword>
<dbReference type="InterPro" id="IPR007219">
    <property type="entry name" value="XnlR_reg_dom"/>
</dbReference>
<keyword evidence="6" id="KW-0539">Nucleus</keyword>
<dbReference type="GO" id="GO:0000981">
    <property type="term" value="F:DNA-binding transcription factor activity, RNA polymerase II-specific"/>
    <property type="evidence" value="ECO:0007669"/>
    <property type="project" value="InterPro"/>
</dbReference>
<dbReference type="OrthoDB" id="3163292at2759"/>
<protein>
    <recommendedName>
        <fullName evidence="8">Zn(2)-C6 fungal-type domain-containing protein</fullName>
    </recommendedName>
</protein>
<evidence type="ECO:0000256" key="6">
    <source>
        <dbReference type="ARBA" id="ARBA00023242"/>
    </source>
</evidence>
<accession>A0A6A6A6U1</accession>
<dbReference type="GO" id="GO:0005634">
    <property type="term" value="C:nucleus"/>
    <property type="evidence" value="ECO:0007669"/>
    <property type="project" value="UniProtKB-SubCell"/>
</dbReference>
<evidence type="ECO:0000313" key="10">
    <source>
        <dbReference type="Proteomes" id="UP000799771"/>
    </source>
</evidence>
<dbReference type="PROSITE" id="PS50048">
    <property type="entry name" value="ZN2_CY6_FUNGAL_2"/>
    <property type="match status" value="1"/>
</dbReference>
<dbReference type="PANTHER" id="PTHR31845">
    <property type="entry name" value="FINGER DOMAIN PROTEIN, PUTATIVE-RELATED"/>
    <property type="match status" value="1"/>
</dbReference>
<evidence type="ECO:0000256" key="7">
    <source>
        <dbReference type="SAM" id="MobiDB-lite"/>
    </source>
</evidence>
<evidence type="ECO:0000256" key="2">
    <source>
        <dbReference type="ARBA" id="ARBA00022723"/>
    </source>
</evidence>
<comment type="subcellular location">
    <subcellularLocation>
        <location evidence="1">Nucleus</location>
    </subcellularLocation>
</comment>
<proteinExistence type="predicted"/>
<dbReference type="Pfam" id="PF00172">
    <property type="entry name" value="Zn_clus"/>
    <property type="match status" value="1"/>
</dbReference>
<evidence type="ECO:0000259" key="8">
    <source>
        <dbReference type="PROSITE" id="PS50048"/>
    </source>
</evidence>
<dbReference type="SUPFAM" id="SSF57701">
    <property type="entry name" value="Zn2/Cys6 DNA-binding domain"/>
    <property type="match status" value="1"/>
</dbReference>
<dbReference type="GO" id="GO:0000976">
    <property type="term" value="F:transcription cis-regulatory region binding"/>
    <property type="evidence" value="ECO:0007669"/>
    <property type="project" value="TreeGrafter"/>
</dbReference>
<evidence type="ECO:0000256" key="5">
    <source>
        <dbReference type="ARBA" id="ARBA00023163"/>
    </source>
</evidence>
<gene>
    <name evidence="9" type="ORF">P153DRAFT_297077</name>
</gene>
<dbReference type="GO" id="GO:0006351">
    <property type="term" value="P:DNA-templated transcription"/>
    <property type="evidence" value="ECO:0007669"/>
    <property type="project" value="InterPro"/>
</dbReference>
<dbReference type="RefSeq" id="XP_033521176.1">
    <property type="nucleotide sequence ID" value="XM_033664137.1"/>
</dbReference>
<name>A0A6A6A6U1_9PLEO</name>
<feature type="domain" description="Zn(2)-C6 fungal-type" evidence="8">
    <location>
        <begin position="8"/>
        <end position="43"/>
    </location>
</feature>
<dbReference type="AlphaFoldDB" id="A0A6A6A6U1"/>
<feature type="compositionally biased region" description="Polar residues" evidence="7">
    <location>
        <begin position="572"/>
        <end position="591"/>
    </location>
</feature>
<dbReference type="Pfam" id="PF04082">
    <property type="entry name" value="Fungal_trans"/>
    <property type="match status" value="1"/>
</dbReference>
<feature type="compositionally biased region" description="Polar residues" evidence="7">
    <location>
        <begin position="103"/>
        <end position="119"/>
    </location>
</feature>
<evidence type="ECO:0000256" key="3">
    <source>
        <dbReference type="ARBA" id="ARBA00023015"/>
    </source>
</evidence>
<dbReference type="PROSITE" id="PS00463">
    <property type="entry name" value="ZN2_CY6_FUNGAL_1"/>
    <property type="match status" value="1"/>
</dbReference>
<dbReference type="CDD" id="cd00067">
    <property type="entry name" value="GAL4"/>
    <property type="match status" value="1"/>
</dbReference>
<keyword evidence="3" id="KW-0805">Transcription regulation</keyword>
<evidence type="ECO:0000313" key="9">
    <source>
        <dbReference type="EMBL" id="KAF2126784.1"/>
    </source>
</evidence>
<dbReference type="EMBL" id="ML977512">
    <property type="protein sequence ID" value="KAF2126784.1"/>
    <property type="molecule type" value="Genomic_DNA"/>
</dbReference>
<dbReference type="CDD" id="cd12148">
    <property type="entry name" value="fungal_TF_MHR"/>
    <property type="match status" value="1"/>
</dbReference>
<dbReference type="InterPro" id="IPR051089">
    <property type="entry name" value="prtT"/>
</dbReference>
<feature type="compositionally biased region" description="Polar residues" evidence="7">
    <location>
        <begin position="71"/>
        <end position="88"/>
    </location>
</feature>
<reference evidence="9" key="1">
    <citation type="journal article" date="2020" name="Stud. Mycol.">
        <title>101 Dothideomycetes genomes: a test case for predicting lifestyles and emergence of pathogens.</title>
        <authorList>
            <person name="Haridas S."/>
            <person name="Albert R."/>
            <person name="Binder M."/>
            <person name="Bloem J."/>
            <person name="Labutti K."/>
            <person name="Salamov A."/>
            <person name="Andreopoulos B."/>
            <person name="Baker S."/>
            <person name="Barry K."/>
            <person name="Bills G."/>
            <person name="Bluhm B."/>
            <person name="Cannon C."/>
            <person name="Castanera R."/>
            <person name="Culley D."/>
            <person name="Daum C."/>
            <person name="Ezra D."/>
            <person name="Gonzalez J."/>
            <person name="Henrissat B."/>
            <person name="Kuo A."/>
            <person name="Liang C."/>
            <person name="Lipzen A."/>
            <person name="Lutzoni F."/>
            <person name="Magnuson J."/>
            <person name="Mondo S."/>
            <person name="Nolan M."/>
            <person name="Ohm R."/>
            <person name="Pangilinan J."/>
            <person name="Park H.-J."/>
            <person name="Ramirez L."/>
            <person name="Alfaro M."/>
            <person name="Sun H."/>
            <person name="Tritt A."/>
            <person name="Yoshinaga Y."/>
            <person name="Zwiers L.-H."/>
            <person name="Turgeon B."/>
            <person name="Goodwin S."/>
            <person name="Spatafora J."/>
            <person name="Crous P."/>
            <person name="Grigoriev I."/>
        </authorList>
    </citation>
    <scope>NUCLEOTIDE SEQUENCE</scope>
    <source>
        <strain evidence="9">CBS 119687</strain>
    </source>
</reference>
<dbReference type="PANTHER" id="PTHR31845:SF21">
    <property type="entry name" value="REGULATORY PROTEIN LEU3"/>
    <property type="match status" value="1"/>
</dbReference>
<keyword evidence="4" id="KW-0238">DNA-binding</keyword>
<dbReference type="InterPro" id="IPR001138">
    <property type="entry name" value="Zn2Cys6_DnaBD"/>
</dbReference>
<dbReference type="SMART" id="SM00066">
    <property type="entry name" value="GAL4"/>
    <property type="match status" value="1"/>
</dbReference>
<keyword evidence="10" id="KW-1185">Reference proteome</keyword>
<organism evidence="9 10">
    <name type="scientific">Dothidotthia symphoricarpi CBS 119687</name>
    <dbReference type="NCBI Taxonomy" id="1392245"/>
    <lineage>
        <taxon>Eukaryota</taxon>
        <taxon>Fungi</taxon>
        <taxon>Dikarya</taxon>
        <taxon>Ascomycota</taxon>
        <taxon>Pezizomycotina</taxon>
        <taxon>Dothideomycetes</taxon>
        <taxon>Pleosporomycetidae</taxon>
        <taxon>Pleosporales</taxon>
        <taxon>Dothidotthiaceae</taxon>
        <taxon>Dothidotthia</taxon>
    </lineage>
</organism>
<feature type="region of interest" description="Disordered" evidence="7">
    <location>
        <begin position="563"/>
        <end position="605"/>
    </location>
</feature>
<dbReference type="SMART" id="SM00906">
    <property type="entry name" value="Fungal_trans"/>
    <property type="match status" value="1"/>
</dbReference>
<evidence type="ECO:0000256" key="1">
    <source>
        <dbReference type="ARBA" id="ARBA00004123"/>
    </source>
</evidence>